<evidence type="ECO:0000259" key="18">
    <source>
        <dbReference type="Pfam" id="PF00593"/>
    </source>
</evidence>
<evidence type="ECO:0000256" key="8">
    <source>
        <dbReference type="ARBA" id="ARBA00023004"/>
    </source>
</evidence>
<proteinExistence type="inferred from homology"/>
<evidence type="ECO:0000256" key="13">
    <source>
        <dbReference type="ARBA" id="ARBA00023237"/>
    </source>
</evidence>
<comment type="similarity">
    <text evidence="2 14 16">Belongs to the TonB-dependent receptor family.</text>
</comment>
<keyword evidence="11 14" id="KW-0472">Membrane</keyword>
<keyword evidence="21" id="KW-1185">Reference proteome</keyword>
<feature type="chain" id="PRO_5045656603" evidence="17">
    <location>
        <begin position="24"/>
        <end position="722"/>
    </location>
</feature>
<dbReference type="InterPro" id="IPR012910">
    <property type="entry name" value="Plug_dom"/>
</dbReference>
<dbReference type="RefSeq" id="WP_408159196.1">
    <property type="nucleotide sequence ID" value="NZ_JAQQFM010000007.1"/>
</dbReference>
<sequence length="722" mass="77452">MQLRLTPIAAALTVAFLALPAAAQTTSTSADTEKKEQALPTVTVNASADASADGLPAPYSGGQVARGGRVGFMGNKDYLDTPFNTTSYTQELIKDQQARSVADVLQNDPSVRISRGFGNFQELYVIRGFALNSDDLAYNGLYGLLPRQYVATELLERVEVLRGASAFLNGMTPGSTGIGGTINLLPKRATSEPISQATVGWETGGQGYYAADIGRRFGPDERFGIRVNAARREGGTAVDNENRDLGLMSVGLDYRGNNFRLSADVGYQEQKLNQARPSFTVGTLIPAVPDNSTNTAQPWSYSNERDFFGTARAEVDLSQDVTAWLAYGSRMGIENNSLSPTTVLAADGTASSYRADNTRVDFIRTGEAGIRGKFSIAGIKHELSATASIFTLDKKNSFAWSTVGALRTNIYNPITLVQPATVTAITSGGDMANPRTTEYEELTSFAVADTMSFMDDKLQVTLGARHQNVKDVTYAYYTSRQNAYYNESAVTPMAGLLYKLSKSLSVYGNYVEGLQKGPSAPATASNAGQIFAPYKSKQKEVGMKYDGGKIGGSLALFSINQPNSVTVNNVFSLDGEQRNRGAELSVFGTPARGIKLLGGITLLEAKQITGGANNGKYAIGVPKTQANLGAEWDVPGVQGLSLNARAVYTAPQYANATNTLEVSSWTRYDAGVRYMTSIGSQLVTIRGRVDNLFNKNYWASATSSYLVMGNPRTFTISAAVDF</sequence>
<evidence type="ECO:0000256" key="1">
    <source>
        <dbReference type="ARBA" id="ARBA00004571"/>
    </source>
</evidence>
<dbReference type="PANTHER" id="PTHR32552">
    <property type="entry name" value="FERRICHROME IRON RECEPTOR-RELATED"/>
    <property type="match status" value="1"/>
</dbReference>
<evidence type="ECO:0000259" key="19">
    <source>
        <dbReference type="Pfam" id="PF07715"/>
    </source>
</evidence>
<keyword evidence="7 17" id="KW-0732">Signal</keyword>
<evidence type="ECO:0000256" key="9">
    <source>
        <dbReference type="ARBA" id="ARBA00023065"/>
    </source>
</evidence>
<evidence type="ECO:0000256" key="15">
    <source>
        <dbReference type="PROSITE-ProRule" id="PRU10144"/>
    </source>
</evidence>
<evidence type="ECO:0000256" key="4">
    <source>
        <dbReference type="ARBA" id="ARBA00022452"/>
    </source>
</evidence>
<dbReference type="InterPro" id="IPR010917">
    <property type="entry name" value="TonB_rcpt_CS"/>
</dbReference>
<gene>
    <name evidence="20" type="ORF">PQR62_17095</name>
</gene>
<accession>A0ABW9AF25</accession>
<evidence type="ECO:0000313" key="21">
    <source>
        <dbReference type="Proteomes" id="UP001629246"/>
    </source>
</evidence>
<keyword evidence="10 16" id="KW-0798">TonB box</keyword>
<dbReference type="NCBIfam" id="TIGR01783">
    <property type="entry name" value="TonB-siderophor"/>
    <property type="match status" value="1"/>
</dbReference>
<keyword evidence="8" id="KW-0408">Iron</keyword>
<dbReference type="Gene3D" id="2.170.130.10">
    <property type="entry name" value="TonB-dependent receptor, plug domain"/>
    <property type="match status" value="1"/>
</dbReference>
<name>A0ABW9AF25_9BURK</name>
<feature type="signal peptide" evidence="17">
    <location>
        <begin position="1"/>
        <end position="23"/>
    </location>
</feature>
<keyword evidence="13 14" id="KW-0998">Cell outer membrane</keyword>
<dbReference type="Gene3D" id="2.40.170.20">
    <property type="entry name" value="TonB-dependent receptor, beta-barrel domain"/>
    <property type="match status" value="1"/>
</dbReference>
<keyword evidence="12 20" id="KW-0675">Receptor</keyword>
<keyword evidence="6 14" id="KW-0812">Transmembrane</keyword>
<evidence type="ECO:0000313" key="20">
    <source>
        <dbReference type="EMBL" id="MFL9925997.1"/>
    </source>
</evidence>
<keyword evidence="5" id="KW-0410">Iron transport</keyword>
<evidence type="ECO:0000256" key="5">
    <source>
        <dbReference type="ARBA" id="ARBA00022496"/>
    </source>
</evidence>
<feature type="domain" description="TonB-dependent receptor plug" evidence="19">
    <location>
        <begin position="80"/>
        <end position="171"/>
    </location>
</feature>
<dbReference type="InterPro" id="IPR039426">
    <property type="entry name" value="TonB-dep_rcpt-like"/>
</dbReference>
<evidence type="ECO:0000256" key="17">
    <source>
        <dbReference type="SAM" id="SignalP"/>
    </source>
</evidence>
<dbReference type="InterPro" id="IPR036942">
    <property type="entry name" value="Beta-barrel_TonB_sf"/>
</dbReference>
<dbReference type="PROSITE" id="PS01156">
    <property type="entry name" value="TONB_DEPENDENT_REC_2"/>
    <property type="match status" value="1"/>
</dbReference>
<evidence type="ECO:0000256" key="3">
    <source>
        <dbReference type="ARBA" id="ARBA00022448"/>
    </source>
</evidence>
<feature type="domain" description="TonB-dependent receptor-like beta-barrel" evidence="18">
    <location>
        <begin position="255"/>
        <end position="692"/>
    </location>
</feature>
<keyword evidence="4 14" id="KW-1134">Transmembrane beta strand</keyword>
<dbReference type="Proteomes" id="UP001629246">
    <property type="component" value="Unassembled WGS sequence"/>
</dbReference>
<dbReference type="InterPro" id="IPR010105">
    <property type="entry name" value="TonB_sidphr_rcpt"/>
</dbReference>
<dbReference type="Pfam" id="PF00593">
    <property type="entry name" value="TonB_dep_Rec_b-barrel"/>
    <property type="match status" value="1"/>
</dbReference>
<dbReference type="PROSITE" id="PS52016">
    <property type="entry name" value="TONB_DEPENDENT_REC_3"/>
    <property type="match status" value="1"/>
</dbReference>
<evidence type="ECO:0000256" key="14">
    <source>
        <dbReference type="PROSITE-ProRule" id="PRU01360"/>
    </source>
</evidence>
<evidence type="ECO:0000256" key="11">
    <source>
        <dbReference type="ARBA" id="ARBA00023136"/>
    </source>
</evidence>
<comment type="subcellular location">
    <subcellularLocation>
        <location evidence="1 14">Cell outer membrane</location>
        <topology evidence="1 14">Multi-pass membrane protein</topology>
    </subcellularLocation>
</comment>
<evidence type="ECO:0000256" key="7">
    <source>
        <dbReference type="ARBA" id="ARBA00022729"/>
    </source>
</evidence>
<dbReference type="Pfam" id="PF07715">
    <property type="entry name" value="Plug"/>
    <property type="match status" value="1"/>
</dbReference>
<keyword evidence="3 14" id="KW-0813">Transport</keyword>
<evidence type="ECO:0000256" key="12">
    <source>
        <dbReference type="ARBA" id="ARBA00023170"/>
    </source>
</evidence>
<dbReference type="SUPFAM" id="SSF56935">
    <property type="entry name" value="Porins"/>
    <property type="match status" value="1"/>
</dbReference>
<dbReference type="PANTHER" id="PTHR32552:SF82">
    <property type="entry name" value="FCUA PROTEIN"/>
    <property type="match status" value="1"/>
</dbReference>
<dbReference type="CDD" id="cd01347">
    <property type="entry name" value="ligand_gated_channel"/>
    <property type="match status" value="1"/>
</dbReference>
<feature type="short sequence motif" description="TonB C-terminal box" evidence="15">
    <location>
        <begin position="705"/>
        <end position="722"/>
    </location>
</feature>
<evidence type="ECO:0000256" key="16">
    <source>
        <dbReference type="RuleBase" id="RU003357"/>
    </source>
</evidence>
<protein>
    <submittedName>
        <fullName evidence="20">TonB-dependent siderophore receptor</fullName>
    </submittedName>
</protein>
<organism evidence="20 21">
    <name type="scientific">Herbaspirillum lusitanum</name>
    <dbReference type="NCBI Taxonomy" id="213312"/>
    <lineage>
        <taxon>Bacteria</taxon>
        <taxon>Pseudomonadati</taxon>
        <taxon>Pseudomonadota</taxon>
        <taxon>Betaproteobacteria</taxon>
        <taxon>Burkholderiales</taxon>
        <taxon>Oxalobacteraceae</taxon>
        <taxon>Herbaspirillum</taxon>
    </lineage>
</organism>
<dbReference type="InterPro" id="IPR037066">
    <property type="entry name" value="Plug_dom_sf"/>
</dbReference>
<evidence type="ECO:0000256" key="10">
    <source>
        <dbReference type="ARBA" id="ARBA00023077"/>
    </source>
</evidence>
<evidence type="ECO:0000256" key="2">
    <source>
        <dbReference type="ARBA" id="ARBA00009810"/>
    </source>
</evidence>
<reference evidence="20 21" key="1">
    <citation type="journal article" date="2024" name="Chem. Sci.">
        <title>Discovery of megapolipeptins by genome mining of a Burkholderiales bacteria collection.</title>
        <authorList>
            <person name="Paulo B.S."/>
            <person name="Recchia M.J.J."/>
            <person name="Lee S."/>
            <person name="Fergusson C.H."/>
            <person name="Romanowski S.B."/>
            <person name="Hernandez A."/>
            <person name="Krull N."/>
            <person name="Liu D.Y."/>
            <person name="Cavanagh H."/>
            <person name="Bos A."/>
            <person name="Gray C.A."/>
            <person name="Murphy B.T."/>
            <person name="Linington R.G."/>
            <person name="Eustaquio A.S."/>
        </authorList>
    </citation>
    <scope>NUCLEOTIDE SEQUENCE [LARGE SCALE GENOMIC DNA]</scope>
    <source>
        <strain evidence="20 21">RL21-008-BIB-A</strain>
    </source>
</reference>
<comment type="caution">
    <text evidence="20">The sequence shown here is derived from an EMBL/GenBank/DDBJ whole genome shotgun (WGS) entry which is preliminary data.</text>
</comment>
<evidence type="ECO:0000256" key="6">
    <source>
        <dbReference type="ARBA" id="ARBA00022692"/>
    </source>
</evidence>
<dbReference type="EMBL" id="JAQQFM010000007">
    <property type="protein sequence ID" value="MFL9925997.1"/>
    <property type="molecule type" value="Genomic_DNA"/>
</dbReference>
<keyword evidence="9" id="KW-0406">Ion transport</keyword>
<dbReference type="InterPro" id="IPR000531">
    <property type="entry name" value="Beta-barrel_TonB"/>
</dbReference>